<feature type="repeat" description="ANK" evidence="6">
    <location>
        <begin position="78"/>
        <end position="110"/>
    </location>
</feature>
<feature type="repeat" description="ANK" evidence="6">
    <location>
        <begin position="182"/>
        <end position="210"/>
    </location>
</feature>
<feature type="domain" description="Protein kinase" evidence="9">
    <location>
        <begin position="334"/>
        <end position="722"/>
    </location>
</feature>
<dbReference type="SMART" id="SM00220">
    <property type="entry name" value="S_TKc"/>
    <property type="match status" value="1"/>
</dbReference>
<dbReference type="PROSITE" id="PS50011">
    <property type="entry name" value="PROTEIN_KINASE_DOM"/>
    <property type="match status" value="1"/>
</dbReference>
<dbReference type="InterPro" id="IPR011009">
    <property type="entry name" value="Kinase-like_dom_sf"/>
</dbReference>
<feature type="region of interest" description="Disordered" evidence="8">
    <location>
        <begin position="436"/>
        <end position="472"/>
    </location>
</feature>
<dbReference type="PANTHER" id="PTHR44329">
    <property type="entry name" value="SERINE/THREONINE-PROTEIN KINASE TNNI3K-RELATED"/>
    <property type="match status" value="1"/>
</dbReference>
<dbReference type="Proteomes" id="UP001146793">
    <property type="component" value="Unassembled WGS sequence"/>
</dbReference>
<protein>
    <submittedName>
        <fullName evidence="10">Ankyrin repeat ph and sec7 domain containing protein secg-related</fullName>
    </submittedName>
</protein>
<comment type="similarity">
    <text evidence="1">Belongs to the protein kinase superfamily. TKL Ser/Thr protein kinase family.</text>
</comment>
<dbReference type="Gene3D" id="1.10.510.10">
    <property type="entry name" value="Transferase(Phosphotransferase) domain 1"/>
    <property type="match status" value="1"/>
</dbReference>
<proteinExistence type="inferred from homology"/>
<comment type="caution">
    <text evidence="10">The sequence shown here is derived from an EMBL/GenBank/DDBJ whole genome shotgun (WGS) entry which is preliminary data.</text>
</comment>
<sequence length="722" mass="82659">MSGSRKSLLKTNIILTTLEEFKKKIKLGVDSTFKVAEQLTETISLKLTNIVDLIYSNKLDHIEELFHDGKFHIDQIIYDRSVLHWSCCAGKIRIVKFLLENGARCDTFDSYDQTPLQEVSSQGRADLIALLLKHGATLDLGISNGFTALHYSIFSRRVNACELLIKAGADVNVLCKKGACLPIHLACQLGRIDLIEVLLDHKANVDSLSKKNYTPLYYAIDCASFSSVELLLMKGANPNLRFGKYKETPLHFTCQLNNQKLCILLLKYGADPMIKDSYGETPVTLALEPFKSKLIQFSKMFVDYSASCMIHFIDEYKSCLNSHKSNLIINAKELVWFEKIGSGAFSKVYRGSYKNEIVAIKTLTSHKSALNKKLFDREIALYSKCDHKNIIKLIGYNHKSTKVTTISNYDNNIQSNSENISCFENFNIIINNNNNNSNDNNNNNNSNIENKNDNNNDNNTNSNTHNDQNKKDYKKSIYKFRDYSQLQKKNIKKSRLSQEQKITMQNKSPKTILKTIHYFLLEYCPSSLDRLIKFYSENDLKFPKDRLLKIVKRIANGMNYLHNHKIVHRDLKPSNVFLKGLDHVKIADFGLSRFFEDGLKEETSKNINFSSNIKIFKDPMTVRIGTDLYMAPEMMNSEQSKCSFSVDVFSFGLVIWELINLQKPFVISKLCRLKKPISESINIKNLSDIYPKLSNLVSQCLKQDPKERPNFNQICTILNQIN</sequence>
<dbReference type="Pfam" id="PF00023">
    <property type="entry name" value="Ank"/>
    <property type="match status" value="1"/>
</dbReference>
<dbReference type="InterPro" id="IPR008271">
    <property type="entry name" value="Ser/Thr_kinase_AS"/>
</dbReference>
<organism evidence="10 11">
    <name type="scientific">Anaeramoeba flamelloides</name>
    <dbReference type="NCBI Taxonomy" id="1746091"/>
    <lineage>
        <taxon>Eukaryota</taxon>
        <taxon>Metamonada</taxon>
        <taxon>Anaeramoebidae</taxon>
        <taxon>Anaeramoeba</taxon>
    </lineage>
</organism>
<reference evidence="10" key="1">
    <citation type="submission" date="2022-08" db="EMBL/GenBank/DDBJ databases">
        <title>Novel sulphate-reducing endosymbionts in the free-living metamonad Anaeramoeba.</title>
        <authorList>
            <person name="Jerlstrom-Hultqvist J."/>
            <person name="Cepicka I."/>
            <person name="Gallot-Lavallee L."/>
            <person name="Salas-Leiva D."/>
            <person name="Curtis B.A."/>
            <person name="Zahonova K."/>
            <person name="Pipaliya S."/>
            <person name="Dacks J."/>
            <person name="Roger A.J."/>
        </authorList>
    </citation>
    <scope>NUCLEOTIDE SEQUENCE</scope>
    <source>
        <strain evidence="10">Busselton2</strain>
    </source>
</reference>
<dbReference type="GO" id="GO:0005524">
    <property type="term" value="F:ATP binding"/>
    <property type="evidence" value="ECO:0007669"/>
    <property type="project" value="UniProtKB-UniRule"/>
</dbReference>
<dbReference type="SUPFAM" id="SSF56112">
    <property type="entry name" value="Protein kinase-like (PK-like)"/>
    <property type="match status" value="1"/>
</dbReference>
<keyword evidence="4" id="KW-0418">Kinase</keyword>
<feature type="repeat" description="ANK" evidence="6">
    <location>
        <begin position="111"/>
        <end position="143"/>
    </location>
</feature>
<dbReference type="AlphaFoldDB" id="A0AAV8A631"/>
<keyword evidence="2" id="KW-0808">Transferase</keyword>
<feature type="repeat" description="ANK" evidence="6">
    <location>
        <begin position="211"/>
        <end position="243"/>
    </location>
</feature>
<name>A0AAV8A631_9EUKA</name>
<evidence type="ECO:0000256" key="7">
    <source>
        <dbReference type="PROSITE-ProRule" id="PRU10141"/>
    </source>
</evidence>
<keyword evidence="3 7" id="KW-0547">Nucleotide-binding</keyword>
<evidence type="ECO:0000256" key="5">
    <source>
        <dbReference type="ARBA" id="ARBA00022840"/>
    </source>
</evidence>
<dbReference type="Pfam" id="PF00069">
    <property type="entry name" value="Pkinase"/>
    <property type="match status" value="2"/>
</dbReference>
<dbReference type="InterPro" id="IPR000719">
    <property type="entry name" value="Prot_kinase_dom"/>
</dbReference>
<dbReference type="Gene3D" id="1.25.40.20">
    <property type="entry name" value="Ankyrin repeat-containing domain"/>
    <property type="match status" value="2"/>
</dbReference>
<dbReference type="GO" id="GO:0004674">
    <property type="term" value="F:protein serine/threonine kinase activity"/>
    <property type="evidence" value="ECO:0007669"/>
    <property type="project" value="TreeGrafter"/>
</dbReference>
<dbReference type="Gene3D" id="3.30.200.20">
    <property type="entry name" value="Phosphorylase Kinase, domain 1"/>
    <property type="match status" value="1"/>
</dbReference>
<dbReference type="InterPro" id="IPR017441">
    <property type="entry name" value="Protein_kinase_ATP_BS"/>
</dbReference>
<keyword evidence="5 7" id="KW-0067">ATP-binding</keyword>
<feature type="binding site" evidence="7">
    <location>
        <position position="361"/>
    </location>
    <ligand>
        <name>ATP</name>
        <dbReference type="ChEBI" id="CHEBI:30616"/>
    </ligand>
</feature>
<evidence type="ECO:0000256" key="4">
    <source>
        <dbReference type="ARBA" id="ARBA00022777"/>
    </source>
</evidence>
<feature type="repeat" description="ANK" evidence="6">
    <location>
        <begin position="245"/>
        <end position="277"/>
    </location>
</feature>
<accession>A0AAV8A631</accession>
<dbReference type="PANTHER" id="PTHR44329:SF288">
    <property type="entry name" value="MITOGEN-ACTIVATED PROTEIN KINASE KINASE KINASE 20"/>
    <property type="match status" value="1"/>
</dbReference>
<evidence type="ECO:0000256" key="8">
    <source>
        <dbReference type="SAM" id="MobiDB-lite"/>
    </source>
</evidence>
<evidence type="ECO:0000256" key="1">
    <source>
        <dbReference type="ARBA" id="ARBA00005843"/>
    </source>
</evidence>
<keyword evidence="6" id="KW-0040">ANK repeat</keyword>
<dbReference type="InterPro" id="IPR002110">
    <property type="entry name" value="Ankyrin_rpt"/>
</dbReference>
<evidence type="ECO:0000259" key="9">
    <source>
        <dbReference type="PROSITE" id="PS50011"/>
    </source>
</evidence>
<dbReference type="PROSITE" id="PS00108">
    <property type="entry name" value="PROTEIN_KINASE_ST"/>
    <property type="match status" value="1"/>
</dbReference>
<evidence type="ECO:0000256" key="2">
    <source>
        <dbReference type="ARBA" id="ARBA00022679"/>
    </source>
</evidence>
<dbReference type="Pfam" id="PF12796">
    <property type="entry name" value="Ank_2"/>
    <property type="match status" value="2"/>
</dbReference>
<evidence type="ECO:0000256" key="3">
    <source>
        <dbReference type="ARBA" id="ARBA00022741"/>
    </source>
</evidence>
<feature type="repeat" description="ANK" evidence="6">
    <location>
        <begin position="144"/>
        <end position="176"/>
    </location>
</feature>
<dbReference type="PROSITE" id="PS00107">
    <property type="entry name" value="PROTEIN_KINASE_ATP"/>
    <property type="match status" value="1"/>
</dbReference>
<dbReference type="EMBL" id="JANTQA010000016">
    <property type="protein sequence ID" value="KAJ3447445.1"/>
    <property type="molecule type" value="Genomic_DNA"/>
</dbReference>
<dbReference type="PROSITE" id="PS50297">
    <property type="entry name" value="ANK_REP_REGION"/>
    <property type="match status" value="5"/>
</dbReference>
<evidence type="ECO:0000313" key="11">
    <source>
        <dbReference type="Proteomes" id="UP001146793"/>
    </source>
</evidence>
<gene>
    <name evidence="10" type="ORF">M0812_07678</name>
</gene>
<dbReference type="SUPFAM" id="SSF48403">
    <property type="entry name" value="Ankyrin repeat"/>
    <property type="match status" value="1"/>
</dbReference>
<dbReference type="SMART" id="SM00248">
    <property type="entry name" value="ANK"/>
    <property type="match status" value="6"/>
</dbReference>
<evidence type="ECO:0000313" key="10">
    <source>
        <dbReference type="EMBL" id="KAJ3447445.1"/>
    </source>
</evidence>
<feature type="compositionally biased region" description="Low complexity" evidence="8">
    <location>
        <begin position="436"/>
        <end position="466"/>
    </location>
</feature>
<dbReference type="InterPro" id="IPR051681">
    <property type="entry name" value="Ser/Thr_Kinases-Pseudokinases"/>
</dbReference>
<dbReference type="InterPro" id="IPR036770">
    <property type="entry name" value="Ankyrin_rpt-contain_sf"/>
</dbReference>
<evidence type="ECO:0000256" key="6">
    <source>
        <dbReference type="PROSITE-ProRule" id="PRU00023"/>
    </source>
</evidence>
<dbReference type="PROSITE" id="PS50088">
    <property type="entry name" value="ANK_REPEAT"/>
    <property type="match status" value="6"/>
</dbReference>